<dbReference type="GO" id="GO:0071222">
    <property type="term" value="P:cellular response to lipopolysaccharide"/>
    <property type="evidence" value="ECO:0007669"/>
    <property type="project" value="TreeGrafter"/>
</dbReference>
<dbReference type="InterPro" id="IPR007110">
    <property type="entry name" value="Ig-like_dom"/>
</dbReference>
<organism evidence="14 15">
    <name type="scientific">Channa argus</name>
    <name type="common">Northern snakehead</name>
    <name type="synonym">Ophicephalus argus</name>
    <dbReference type="NCBI Taxonomy" id="215402"/>
    <lineage>
        <taxon>Eukaryota</taxon>
        <taxon>Metazoa</taxon>
        <taxon>Chordata</taxon>
        <taxon>Craniata</taxon>
        <taxon>Vertebrata</taxon>
        <taxon>Euteleostomi</taxon>
        <taxon>Actinopterygii</taxon>
        <taxon>Neopterygii</taxon>
        <taxon>Teleostei</taxon>
        <taxon>Neoteleostei</taxon>
        <taxon>Acanthomorphata</taxon>
        <taxon>Anabantaria</taxon>
        <taxon>Anabantiformes</taxon>
        <taxon>Channoidei</taxon>
        <taxon>Channidae</taxon>
        <taxon>Channa</taxon>
    </lineage>
</organism>
<evidence type="ECO:0000256" key="12">
    <source>
        <dbReference type="SAM" id="Phobius"/>
    </source>
</evidence>
<evidence type="ECO:0000256" key="10">
    <source>
        <dbReference type="ARBA" id="ARBA00023319"/>
    </source>
</evidence>
<dbReference type="InterPro" id="IPR051713">
    <property type="entry name" value="T-cell_Activation_Regulation"/>
</dbReference>
<evidence type="ECO:0000313" key="15">
    <source>
        <dbReference type="Proteomes" id="UP000503349"/>
    </source>
</evidence>
<evidence type="ECO:0000256" key="9">
    <source>
        <dbReference type="ARBA" id="ARBA00023180"/>
    </source>
</evidence>
<dbReference type="PANTHER" id="PTHR25466">
    <property type="entry name" value="T-LYMPHOCYTE ACTIVATION ANTIGEN"/>
    <property type="match status" value="1"/>
</dbReference>
<reference evidence="15" key="2">
    <citation type="submission" date="2019-02" db="EMBL/GenBank/DDBJ databases">
        <title>Opniocepnalus argus Var Kimnra genome.</title>
        <authorList>
            <person name="Zhou C."/>
            <person name="Xiao S."/>
        </authorList>
    </citation>
    <scope>NUCLEOTIDE SEQUENCE [LARGE SCALE GENOMIC DNA]</scope>
</reference>
<evidence type="ECO:0000256" key="7">
    <source>
        <dbReference type="ARBA" id="ARBA00023157"/>
    </source>
</evidence>
<protein>
    <submittedName>
        <fullName evidence="14">ICOS ligand B7-like protein 2</fullName>
    </submittedName>
</protein>
<evidence type="ECO:0000256" key="4">
    <source>
        <dbReference type="ARBA" id="ARBA00022729"/>
    </source>
</evidence>
<feature type="compositionally biased region" description="Polar residues" evidence="11">
    <location>
        <begin position="162"/>
        <end position="176"/>
    </location>
</feature>
<keyword evidence="4" id="KW-0732">Signal</keyword>
<dbReference type="GO" id="GO:0042102">
    <property type="term" value="P:positive regulation of T cell proliferation"/>
    <property type="evidence" value="ECO:0007669"/>
    <property type="project" value="TreeGrafter"/>
</dbReference>
<proteinExistence type="predicted"/>
<evidence type="ECO:0000259" key="13">
    <source>
        <dbReference type="PROSITE" id="PS50835"/>
    </source>
</evidence>
<dbReference type="InterPro" id="IPR013106">
    <property type="entry name" value="Ig_V-set"/>
</dbReference>
<dbReference type="EMBL" id="CM015724">
    <property type="protein sequence ID" value="KAF3698105.1"/>
    <property type="molecule type" value="Genomic_DNA"/>
</dbReference>
<dbReference type="AlphaFoldDB" id="A0A6G1Q6C8"/>
<dbReference type="GO" id="GO:0042130">
    <property type="term" value="P:negative regulation of T cell proliferation"/>
    <property type="evidence" value="ECO:0007669"/>
    <property type="project" value="TreeGrafter"/>
</dbReference>
<evidence type="ECO:0000256" key="3">
    <source>
        <dbReference type="ARBA" id="ARBA00022692"/>
    </source>
</evidence>
<comment type="subcellular location">
    <subcellularLocation>
        <location evidence="1">Cell membrane</location>
        <topology evidence="1">Single-pass type I membrane protein</topology>
    </subcellularLocation>
</comment>
<dbReference type="Proteomes" id="UP000503349">
    <property type="component" value="Chromosome 13"/>
</dbReference>
<feature type="region of interest" description="Disordered" evidence="11">
    <location>
        <begin position="155"/>
        <end position="221"/>
    </location>
</feature>
<keyword evidence="3 12" id="KW-0812">Transmembrane</keyword>
<dbReference type="InterPro" id="IPR013783">
    <property type="entry name" value="Ig-like_fold"/>
</dbReference>
<name>A0A6G1Q6C8_CHAAH</name>
<keyword evidence="15" id="KW-1185">Reference proteome</keyword>
<dbReference type="GO" id="GO:0031295">
    <property type="term" value="P:T cell costimulation"/>
    <property type="evidence" value="ECO:0007669"/>
    <property type="project" value="TreeGrafter"/>
</dbReference>
<evidence type="ECO:0000256" key="1">
    <source>
        <dbReference type="ARBA" id="ARBA00004251"/>
    </source>
</evidence>
<evidence type="ECO:0000256" key="8">
    <source>
        <dbReference type="ARBA" id="ARBA00023170"/>
    </source>
</evidence>
<keyword evidence="7" id="KW-1015">Disulfide bond</keyword>
<dbReference type="Gene3D" id="2.60.40.10">
    <property type="entry name" value="Immunoglobulins"/>
    <property type="match status" value="1"/>
</dbReference>
<evidence type="ECO:0000256" key="6">
    <source>
        <dbReference type="ARBA" id="ARBA00023136"/>
    </source>
</evidence>
<sequence length="261" mass="29277">MKRELKNLRGHIDFIMIAIIFTTKLLFVLVLADLAGHQEQTGCPADQENFEKGDPQKVGDDVILPCVAKFSINVENDNVEWSKGNKEIYIIRRKPAGAYKDRAHVSIDELKKRNVSLKLFNVNDADEGKYCCCISTDQNRKCIDVTLVMENLTENDKKKKSSSPNGNDNSAAVCSTQDKDGHNRSNTVNTQEQVPLNTTNNTNNTDNADNVDNVDNTEHVDNEDNAVNAENTYEKAFYAKLTTNLVTYEEPNILSAEIFNL</sequence>
<accession>A0A6G1Q6C8</accession>
<keyword evidence="9" id="KW-0325">Glycoprotein</keyword>
<keyword evidence="5 12" id="KW-1133">Transmembrane helix</keyword>
<feature type="compositionally biased region" description="Low complexity" evidence="11">
    <location>
        <begin position="197"/>
        <end position="214"/>
    </location>
</feature>
<dbReference type="PANTHER" id="PTHR25466:SF14">
    <property type="entry name" value="BUTYROPHILIN SUBFAMILY 2 MEMBER A2-LIKE-RELATED"/>
    <property type="match status" value="1"/>
</dbReference>
<evidence type="ECO:0000256" key="5">
    <source>
        <dbReference type="ARBA" id="ARBA00022989"/>
    </source>
</evidence>
<feature type="domain" description="Ig-like" evidence="13">
    <location>
        <begin position="44"/>
        <end position="148"/>
    </location>
</feature>
<keyword evidence="8" id="KW-0675">Receptor</keyword>
<dbReference type="SUPFAM" id="SSF48726">
    <property type="entry name" value="Immunoglobulin"/>
    <property type="match status" value="1"/>
</dbReference>
<dbReference type="GO" id="GO:0006955">
    <property type="term" value="P:immune response"/>
    <property type="evidence" value="ECO:0007669"/>
    <property type="project" value="TreeGrafter"/>
</dbReference>
<dbReference type="InterPro" id="IPR036179">
    <property type="entry name" value="Ig-like_dom_sf"/>
</dbReference>
<feature type="compositionally biased region" description="Polar residues" evidence="11">
    <location>
        <begin position="184"/>
        <end position="196"/>
    </location>
</feature>
<dbReference type="PROSITE" id="PS50835">
    <property type="entry name" value="IG_LIKE"/>
    <property type="match status" value="1"/>
</dbReference>
<gene>
    <name evidence="14" type="ORF">EXN66_Car013786</name>
</gene>
<dbReference type="GO" id="GO:0007166">
    <property type="term" value="P:cell surface receptor signaling pathway"/>
    <property type="evidence" value="ECO:0007669"/>
    <property type="project" value="TreeGrafter"/>
</dbReference>
<dbReference type="GO" id="GO:0009897">
    <property type="term" value="C:external side of plasma membrane"/>
    <property type="evidence" value="ECO:0007669"/>
    <property type="project" value="TreeGrafter"/>
</dbReference>
<keyword evidence="10" id="KW-0393">Immunoglobulin domain</keyword>
<evidence type="ECO:0000313" key="14">
    <source>
        <dbReference type="EMBL" id="KAF3698105.1"/>
    </source>
</evidence>
<dbReference type="Pfam" id="PF07686">
    <property type="entry name" value="V-set"/>
    <property type="match status" value="1"/>
</dbReference>
<evidence type="ECO:0000256" key="2">
    <source>
        <dbReference type="ARBA" id="ARBA00022475"/>
    </source>
</evidence>
<keyword evidence="2" id="KW-1003">Cell membrane</keyword>
<evidence type="ECO:0000256" key="11">
    <source>
        <dbReference type="SAM" id="MobiDB-lite"/>
    </source>
</evidence>
<reference evidence="14 15" key="1">
    <citation type="submission" date="2019-02" db="EMBL/GenBank/DDBJ databases">
        <title>Opniocepnalus argus genome.</title>
        <authorList>
            <person name="Zhou C."/>
            <person name="Xiao S."/>
        </authorList>
    </citation>
    <scope>NUCLEOTIDE SEQUENCE [LARGE SCALE GENOMIC DNA]</scope>
    <source>
        <strain evidence="14">OARG1902GOOAL</strain>
        <tissue evidence="14">Muscle</tissue>
    </source>
</reference>
<feature type="transmembrane region" description="Helical" evidence="12">
    <location>
        <begin position="12"/>
        <end position="32"/>
    </location>
</feature>
<keyword evidence="6 12" id="KW-0472">Membrane</keyword>